<evidence type="ECO:0000256" key="11">
    <source>
        <dbReference type="PIRSR" id="PIRSR036497-2"/>
    </source>
</evidence>
<dbReference type="PANTHER" id="PTHR43331">
    <property type="entry name" value="HOMOSERINE DEHYDROGENASE"/>
    <property type="match status" value="1"/>
</dbReference>
<dbReference type="InterPro" id="IPR022697">
    <property type="entry name" value="HDH_short"/>
</dbReference>
<reference evidence="14 15" key="1">
    <citation type="journal article" date="2015" name="Int. J. Syst. Evol. Microbiol.">
        <title>M ethanocaldococcus bathoardescens sp. nov., a hyperthermophilic methanogen isolated from a volcanically active deep-sea hydrothermal vent.</title>
        <authorList>
            <person name="Stewart L.C."/>
            <person name="Jung J.H."/>
            <person name="Kim Y.T."/>
            <person name="Kwon S.W."/>
            <person name="Park C.S."/>
            <person name="Holden J.F."/>
        </authorList>
    </citation>
    <scope>NUCLEOTIDE SEQUENCE [LARGE SCALE GENOMIC DNA]</scope>
    <source>
        <strain evidence="14 15">JH146</strain>
    </source>
</reference>
<keyword evidence="11" id="KW-0521">NADP</keyword>
<accession>A0A076LAQ4</accession>
<feature type="domain" description="Aspartate/homoserine dehydrogenase NAD-binding" evidence="13">
    <location>
        <begin position="7"/>
        <end position="146"/>
    </location>
</feature>
<evidence type="ECO:0000259" key="13">
    <source>
        <dbReference type="Pfam" id="PF03447"/>
    </source>
</evidence>
<evidence type="ECO:0000256" key="6">
    <source>
        <dbReference type="ARBA" id="ARBA00022605"/>
    </source>
</evidence>
<dbReference type="UniPathway" id="UPA00050">
    <property type="reaction ID" value="UER00063"/>
</dbReference>
<keyword evidence="6" id="KW-0028">Amino-acid biosynthesis</keyword>
<dbReference type="HOGENOM" id="CLU_009116_1_2_2"/>
<keyword evidence="15" id="KW-1185">Reference proteome</keyword>
<dbReference type="NCBIfam" id="NF004976">
    <property type="entry name" value="PRK06349.1"/>
    <property type="match status" value="1"/>
</dbReference>
<dbReference type="InterPro" id="IPR019811">
    <property type="entry name" value="HDH_CS"/>
</dbReference>
<dbReference type="SUPFAM" id="SSF55347">
    <property type="entry name" value="Glyceraldehyde-3-phosphate dehydrogenase-like, C-terminal domain"/>
    <property type="match status" value="1"/>
</dbReference>
<dbReference type="GO" id="GO:0050661">
    <property type="term" value="F:NADP binding"/>
    <property type="evidence" value="ECO:0007669"/>
    <property type="project" value="InterPro"/>
</dbReference>
<keyword evidence="7" id="KW-0791">Threonine biosynthesis</keyword>
<dbReference type="SUPFAM" id="SSF51735">
    <property type="entry name" value="NAD(P)-binding Rossmann-fold domains"/>
    <property type="match status" value="1"/>
</dbReference>
<dbReference type="GO" id="GO:0009086">
    <property type="term" value="P:methionine biosynthetic process"/>
    <property type="evidence" value="ECO:0007669"/>
    <property type="project" value="UniProtKB-KW"/>
</dbReference>
<dbReference type="EMBL" id="CP009149">
    <property type="protein sequence ID" value="AIJ05271.1"/>
    <property type="molecule type" value="Genomic_DNA"/>
</dbReference>
<evidence type="ECO:0000256" key="7">
    <source>
        <dbReference type="ARBA" id="ARBA00022697"/>
    </source>
</evidence>
<dbReference type="RefSeq" id="WP_048201459.1">
    <property type="nucleotide sequence ID" value="NZ_CP009149.1"/>
</dbReference>
<dbReference type="Proteomes" id="UP000028781">
    <property type="component" value="Chromosome"/>
</dbReference>
<comment type="pathway">
    <text evidence="2">Amino-acid biosynthesis; L-methionine biosynthesis via de novo pathway; L-homoserine from L-aspartate: step 3/3.</text>
</comment>
<sequence length="336" mass="36676">MDIIIVGFGAIGKGVAKVLYEKREYLKKNFEEFRVVAITDSSGAAIDEDGLDLLKAIEVKEKTGKIKNYPEKGKEISSIDVIRNVDADVVVEVTPSNLETGEPAKTHILESFKNKKHVVTANKGPLALCYRELIEEAKKYNVIFRHEASVGGAMPIINLAKETLAGNEILSIRGILNGTTNYILTKMEKEGLDFETALKEAKELGIAETDPTQDIEGLDTAAKIVILANSIMGMNKTIKDVKVKGIKRITPEALFLANKRGYTIKLIGQIKDGYLIVEPMLVPIDSPLNVKGTLNVAMFETDLAKEVVVVGRGAGPIETASAILSDLIHIYQATKR</sequence>
<feature type="domain" description="Homoserine dehydrogenase catalytic" evidence="12">
    <location>
        <begin position="155"/>
        <end position="328"/>
    </location>
</feature>
<dbReference type="PIRSF" id="PIRSF036497">
    <property type="entry name" value="HDH_short"/>
    <property type="match status" value="1"/>
</dbReference>
<dbReference type="Gene3D" id="3.40.50.720">
    <property type="entry name" value="NAD(P)-binding Rossmann-like Domain"/>
    <property type="match status" value="1"/>
</dbReference>
<dbReference type="InterPro" id="IPR001342">
    <property type="entry name" value="HDH_cat"/>
</dbReference>
<protein>
    <recommendedName>
        <fullName evidence="5">Homoserine dehydrogenase</fullName>
        <ecNumber evidence="4">1.1.1.3</ecNumber>
    </recommendedName>
</protein>
<dbReference type="GO" id="GO:0004412">
    <property type="term" value="F:homoserine dehydrogenase activity"/>
    <property type="evidence" value="ECO:0007669"/>
    <property type="project" value="UniProtKB-EC"/>
</dbReference>
<dbReference type="InterPro" id="IPR005106">
    <property type="entry name" value="Asp/hSer_DH_NAD-bd"/>
</dbReference>
<evidence type="ECO:0000256" key="4">
    <source>
        <dbReference type="ARBA" id="ARBA00013213"/>
    </source>
</evidence>
<keyword evidence="8" id="KW-0560">Oxidoreductase</keyword>
<gene>
    <name evidence="14" type="ORF">JH146_0421</name>
</gene>
<dbReference type="FunFam" id="3.30.360.10:FF:000005">
    <property type="entry name" value="Homoserine dehydrogenase"/>
    <property type="match status" value="1"/>
</dbReference>
<dbReference type="AlphaFoldDB" id="A0A076LAQ4"/>
<name>A0A076LAQ4_9EURY</name>
<evidence type="ECO:0000256" key="10">
    <source>
        <dbReference type="PIRSR" id="PIRSR036497-1"/>
    </source>
</evidence>
<organism evidence="14 15">
    <name type="scientific">Methanocaldococcus bathoardescens</name>
    <dbReference type="NCBI Taxonomy" id="1301915"/>
    <lineage>
        <taxon>Archaea</taxon>
        <taxon>Methanobacteriati</taxon>
        <taxon>Methanobacteriota</taxon>
        <taxon>Methanomada group</taxon>
        <taxon>Methanococci</taxon>
        <taxon>Methanococcales</taxon>
        <taxon>Methanocaldococcaceae</taxon>
        <taxon>Methanocaldococcus</taxon>
    </lineage>
</organism>
<dbReference type="FunFam" id="3.40.50.720:FF:000554">
    <property type="entry name" value="Homoserine dehydrogenase"/>
    <property type="match status" value="1"/>
</dbReference>
<evidence type="ECO:0000256" key="1">
    <source>
        <dbReference type="ARBA" id="ARBA00005056"/>
    </source>
</evidence>
<evidence type="ECO:0000256" key="5">
    <source>
        <dbReference type="ARBA" id="ARBA00013376"/>
    </source>
</evidence>
<evidence type="ECO:0000259" key="12">
    <source>
        <dbReference type="Pfam" id="PF00742"/>
    </source>
</evidence>
<evidence type="ECO:0000256" key="2">
    <source>
        <dbReference type="ARBA" id="ARBA00005062"/>
    </source>
</evidence>
<dbReference type="InterPro" id="IPR036291">
    <property type="entry name" value="NAD(P)-bd_dom_sf"/>
</dbReference>
<feature type="active site" description="Proton donor" evidence="10">
    <location>
        <position position="223"/>
    </location>
</feature>
<dbReference type="UniPathway" id="UPA00051">
    <property type="reaction ID" value="UER00465"/>
</dbReference>
<dbReference type="Pfam" id="PF03447">
    <property type="entry name" value="NAD_binding_3"/>
    <property type="match status" value="1"/>
</dbReference>
<feature type="binding site" evidence="11">
    <location>
        <position position="123"/>
    </location>
    <ligand>
        <name>NADPH</name>
        <dbReference type="ChEBI" id="CHEBI:57783"/>
    </ligand>
</feature>
<dbReference type="GeneID" id="24891018"/>
<evidence type="ECO:0000256" key="8">
    <source>
        <dbReference type="ARBA" id="ARBA00023002"/>
    </source>
</evidence>
<comment type="similarity">
    <text evidence="3">Belongs to the homoserine dehydrogenase family.</text>
</comment>
<dbReference type="EC" id="1.1.1.3" evidence="4"/>
<evidence type="ECO:0000256" key="3">
    <source>
        <dbReference type="ARBA" id="ARBA00006753"/>
    </source>
</evidence>
<dbReference type="Pfam" id="PF00742">
    <property type="entry name" value="Homoserine_dh"/>
    <property type="match status" value="1"/>
</dbReference>
<evidence type="ECO:0000313" key="15">
    <source>
        <dbReference type="Proteomes" id="UP000028781"/>
    </source>
</evidence>
<dbReference type="GO" id="GO:0009088">
    <property type="term" value="P:threonine biosynthetic process"/>
    <property type="evidence" value="ECO:0007669"/>
    <property type="project" value="UniProtKB-UniPathway"/>
</dbReference>
<evidence type="ECO:0000313" key="14">
    <source>
        <dbReference type="EMBL" id="AIJ05271.1"/>
    </source>
</evidence>
<keyword evidence="9" id="KW-0486">Methionine biosynthesis</keyword>
<dbReference type="PANTHER" id="PTHR43331:SF1">
    <property type="entry name" value="HOMOSERINE DEHYDROGENASE"/>
    <property type="match status" value="1"/>
</dbReference>
<dbReference type="KEGG" id="mjh:JH146_0421"/>
<feature type="binding site" evidence="11">
    <location>
        <begin position="7"/>
        <end position="12"/>
    </location>
    <ligand>
        <name>NADP(+)</name>
        <dbReference type="ChEBI" id="CHEBI:58349"/>
    </ligand>
</feature>
<proteinExistence type="inferred from homology"/>
<dbReference type="STRING" id="1301915.JH146_0421"/>
<evidence type="ECO:0000256" key="9">
    <source>
        <dbReference type="ARBA" id="ARBA00023167"/>
    </source>
</evidence>
<dbReference type="OrthoDB" id="4488at2157"/>
<comment type="pathway">
    <text evidence="1">Amino-acid biosynthesis; L-threonine biosynthesis; L-threonine from L-aspartate: step 3/5.</text>
</comment>
<dbReference type="NCBIfam" id="NF004912">
    <property type="entry name" value="PRK06270.1"/>
    <property type="match status" value="1"/>
</dbReference>
<dbReference type="PROSITE" id="PS01042">
    <property type="entry name" value="HOMOSER_DHGENASE"/>
    <property type="match status" value="1"/>
</dbReference>
<feature type="binding site" evidence="11">
    <location>
        <position position="208"/>
    </location>
    <ligand>
        <name>L-homoserine</name>
        <dbReference type="ChEBI" id="CHEBI:57476"/>
    </ligand>
</feature>
<dbReference type="Gene3D" id="3.30.360.10">
    <property type="entry name" value="Dihydrodipicolinate Reductase, domain 2"/>
    <property type="match status" value="1"/>
</dbReference>